<feature type="region of interest" description="Disordered" evidence="2">
    <location>
        <begin position="605"/>
        <end position="643"/>
    </location>
</feature>
<dbReference type="OrthoDB" id="3260945at2759"/>
<feature type="region of interest" description="Disordered" evidence="2">
    <location>
        <begin position="578"/>
        <end position="597"/>
    </location>
</feature>
<feature type="compositionally biased region" description="Pro residues" evidence="2">
    <location>
        <begin position="610"/>
        <end position="619"/>
    </location>
</feature>
<evidence type="ECO:0000313" key="3">
    <source>
        <dbReference type="EMBL" id="THV03570.1"/>
    </source>
</evidence>
<keyword evidence="4" id="KW-1185">Reference proteome</keyword>
<feature type="coiled-coil region" evidence="1">
    <location>
        <begin position="451"/>
        <end position="506"/>
    </location>
</feature>
<dbReference type="Gene3D" id="3.40.50.300">
    <property type="entry name" value="P-loop containing nucleotide triphosphate hydrolases"/>
    <property type="match status" value="1"/>
</dbReference>
<sequence length="725" mass="81450">MTSNIAFLSNEGQQVLNNIVKKRIPQWGLGLCPFQLESIPLILDNLDLFALPQLVTENRLFLQFLSSYMTRFSIIQVPIPLFMFPSVKILSVKELQDQFGILAFAYTHENISTARREGRDINKEIADCCYRIICVDPEHLREPEWIRISDSPKLRSNVIFGCAEEAHIIDEWGSTFRDMFRHIGAFFRGRLPSSISVFAITATMIPGTPFQSVCQSLGFLALGGKEFSQLLPYLNQQRKTIIHYNRKTIELLSTDPRCQIVIAMKAFSLGIHAETLLDSITVGLLDTQCELDQCGGRVGRNREMNARRIIFVSPQDITKAQKIPTPAHQKQQATAREPSFLPKRHVVSAASTKFMPILRTTSYLDYLESFEFPPSPGSQNLTPFIIPSTTILTVKEKKKVDDTKLKKKELCIVKDSLKTYENGSPGYGELQAGPSLRTSPSIHGSVDTGALAGAQARVAELRIAIKSLDRQHILACKDPTNTEDELLELENHIRVVNQDLTRAKIQCLQAKYAHPQVTPPATTQSHAIPSPQTTPATIPEEARLKMHMTALPVPILSSPTPPPPAMSRVESKYIIPAKRQTPPQSPTPAPRTAASRVESKYVIPARRQTPPQPPSPAPHTSPLSWADDIPDYGPSRFVKPTKRHRRRRRHWRCHHHHHLHCSSQLPDHGACHYHQVHHCSHHHPKGDHPLTPQALQELKRALGPAYQNCTVLVLLPACPRRWKGT</sequence>
<keyword evidence="1" id="KW-0175">Coiled coil</keyword>
<organism evidence="3 4">
    <name type="scientific">Dendrothele bispora (strain CBS 962.96)</name>
    <dbReference type="NCBI Taxonomy" id="1314807"/>
    <lineage>
        <taxon>Eukaryota</taxon>
        <taxon>Fungi</taxon>
        <taxon>Dikarya</taxon>
        <taxon>Basidiomycota</taxon>
        <taxon>Agaricomycotina</taxon>
        <taxon>Agaricomycetes</taxon>
        <taxon>Agaricomycetidae</taxon>
        <taxon>Agaricales</taxon>
        <taxon>Agaricales incertae sedis</taxon>
        <taxon>Dendrothele</taxon>
    </lineage>
</organism>
<proteinExistence type="predicted"/>
<evidence type="ECO:0008006" key="5">
    <source>
        <dbReference type="Google" id="ProtNLM"/>
    </source>
</evidence>
<evidence type="ECO:0000256" key="1">
    <source>
        <dbReference type="SAM" id="Coils"/>
    </source>
</evidence>
<dbReference type="EMBL" id="ML179065">
    <property type="protein sequence ID" value="THV03570.1"/>
    <property type="molecule type" value="Genomic_DNA"/>
</dbReference>
<evidence type="ECO:0000256" key="2">
    <source>
        <dbReference type="SAM" id="MobiDB-lite"/>
    </source>
</evidence>
<dbReference type="Proteomes" id="UP000297245">
    <property type="component" value="Unassembled WGS sequence"/>
</dbReference>
<protein>
    <recommendedName>
        <fullName evidence="5">P-loop containing nucleoside triphosphate hydrolase protein</fullName>
    </recommendedName>
</protein>
<accession>A0A4S8ML43</accession>
<evidence type="ECO:0000313" key="4">
    <source>
        <dbReference type="Proteomes" id="UP000297245"/>
    </source>
</evidence>
<reference evidence="3 4" key="1">
    <citation type="journal article" date="2019" name="Nat. Ecol. Evol.">
        <title>Megaphylogeny resolves global patterns of mushroom evolution.</title>
        <authorList>
            <person name="Varga T."/>
            <person name="Krizsan K."/>
            <person name="Foldi C."/>
            <person name="Dima B."/>
            <person name="Sanchez-Garcia M."/>
            <person name="Sanchez-Ramirez S."/>
            <person name="Szollosi G.J."/>
            <person name="Szarkandi J.G."/>
            <person name="Papp V."/>
            <person name="Albert L."/>
            <person name="Andreopoulos W."/>
            <person name="Angelini C."/>
            <person name="Antonin V."/>
            <person name="Barry K.W."/>
            <person name="Bougher N.L."/>
            <person name="Buchanan P."/>
            <person name="Buyck B."/>
            <person name="Bense V."/>
            <person name="Catcheside P."/>
            <person name="Chovatia M."/>
            <person name="Cooper J."/>
            <person name="Damon W."/>
            <person name="Desjardin D."/>
            <person name="Finy P."/>
            <person name="Geml J."/>
            <person name="Haridas S."/>
            <person name="Hughes K."/>
            <person name="Justo A."/>
            <person name="Karasinski D."/>
            <person name="Kautmanova I."/>
            <person name="Kiss B."/>
            <person name="Kocsube S."/>
            <person name="Kotiranta H."/>
            <person name="LaButti K.M."/>
            <person name="Lechner B.E."/>
            <person name="Liimatainen K."/>
            <person name="Lipzen A."/>
            <person name="Lukacs Z."/>
            <person name="Mihaltcheva S."/>
            <person name="Morgado L.N."/>
            <person name="Niskanen T."/>
            <person name="Noordeloos M.E."/>
            <person name="Ohm R.A."/>
            <person name="Ortiz-Santana B."/>
            <person name="Ovrebo C."/>
            <person name="Racz N."/>
            <person name="Riley R."/>
            <person name="Savchenko A."/>
            <person name="Shiryaev A."/>
            <person name="Soop K."/>
            <person name="Spirin V."/>
            <person name="Szebenyi C."/>
            <person name="Tomsovsky M."/>
            <person name="Tulloss R.E."/>
            <person name="Uehling J."/>
            <person name="Grigoriev I.V."/>
            <person name="Vagvolgyi C."/>
            <person name="Papp T."/>
            <person name="Martin F.M."/>
            <person name="Miettinen O."/>
            <person name="Hibbett D.S."/>
            <person name="Nagy L.G."/>
        </authorList>
    </citation>
    <scope>NUCLEOTIDE SEQUENCE [LARGE SCALE GENOMIC DNA]</scope>
    <source>
        <strain evidence="3 4">CBS 962.96</strain>
    </source>
</reference>
<gene>
    <name evidence="3" type="ORF">K435DRAFT_851691</name>
</gene>
<name>A0A4S8ML43_DENBC</name>
<dbReference type="AlphaFoldDB" id="A0A4S8ML43"/>
<dbReference type="InterPro" id="IPR027417">
    <property type="entry name" value="P-loop_NTPase"/>
</dbReference>